<proteinExistence type="inferred from homology"/>
<name>A0A645DBV8_9ZZZZ</name>
<accession>A0A645DBV8</accession>
<organism evidence="10">
    <name type="scientific">bioreactor metagenome</name>
    <dbReference type="NCBI Taxonomy" id="1076179"/>
    <lineage>
        <taxon>unclassified sequences</taxon>
        <taxon>metagenomes</taxon>
        <taxon>ecological metagenomes</taxon>
    </lineage>
</organism>
<evidence type="ECO:0000313" key="10">
    <source>
        <dbReference type="EMBL" id="MPM86423.1"/>
    </source>
</evidence>
<evidence type="ECO:0000259" key="9">
    <source>
        <dbReference type="Pfam" id="PF13847"/>
    </source>
</evidence>
<comment type="catalytic activity">
    <reaction evidence="8">
        <text>arsenic triglutathione + 3 [thioredoxin]-dithiol + 3 S-adenosyl-L-methionine = trimethylarsine + 3 [thioredoxin]-disulfide + 3 glutathione + 3 S-adenosyl-L-homocysteine + 3 H(+)</text>
        <dbReference type="Rhea" id="RHEA:69432"/>
        <dbReference type="Rhea" id="RHEA-COMP:10698"/>
        <dbReference type="Rhea" id="RHEA-COMP:10700"/>
        <dbReference type="ChEBI" id="CHEBI:15378"/>
        <dbReference type="ChEBI" id="CHEBI:27130"/>
        <dbReference type="ChEBI" id="CHEBI:29950"/>
        <dbReference type="ChEBI" id="CHEBI:50058"/>
        <dbReference type="ChEBI" id="CHEBI:57856"/>
        <dbReference type="ChEBI" id="CHEBI:57925"/>
        <dbReference type="ChEBI" id="CHEBI:59789"/>
        <dbReference type="ChEBI" id="CHEBI:183640"/>
        <dbReference type="EC" id="2.1.1.137"/>
    </reaction>
</comment>
<evidence type="ECO:0000256" key="3">
    <source>
        <dbReference type="ARBA" id="ARBA00034487"/>
    </source>
</evidence>
<reference evidence="10" key="1">
    <citation type="submission" date="2019-08" db="EMBL/GenBank/DDBJ databases">
        <authorList>
            <person name="Kucharzyk K."/>
            <person name="Murdoch R.W."/>
            <person name="Higgins S."/>
            <person name="Loffler F."/>
        </authorList>
    </citation>
    <scope>NUCLEOTIDE SEQUENCE</scope>
</reference>
<dbReference type="GO" id="GO:0032259">
    <property type="term" value="P:methylation"/>
    <property type="evidence" value="ECO:0007669"/>
    <property type="project" value="UniProtKB-KW"/>
</dbReference>
<keyword evidence="2" id="KW-0949">S-adenosyl-L-methionine</keyword>
<gene>
    <name evidence="10" type="primary">arsM_15</name>
    <name evidence="10" type="ORF">SDC9_133512</name>
</gene>
<dbReference type="Pfam" id="PF13847">
    <property type="entry name" value="Methyltransf_31"/>
    <property type="match status" value="1"/>
</dbReference>
<evidence type="ECO:0000256" key="5">
    <source>
        <dbReference type="ARBA" id="ARBA00034545"/>
    </source>
</evidence>
<dbReference type="SUPFAM" id="SSF53335">
    <property type="entry name" value="S-adenosyl-L-methionine-dependent methyltransferases"/>
    <property type="match status" value="1"/>
</dbReference>
<evidence type="ECO:0000256" key="6">
    <source>
        <dbReference type="ARBA" id="ARBA00047941"/>
    </source>
</evidence>
<comment type="catalytic activity">
    <reaction evidence="6">
        <text>arsenic triglutathione + [thioredoxin]-dithiol + S-adenosyl-L-methionine + 2 H2O = methylarsonous acid + [thioredoxin]-disulfide + 3 glutathione + S-adenosyl-L-homocysteine + H(+)</text>
        <dbReference type="Rhea" id="RHEA:69460"/>
        <dbReference type="Rhea" id="RHEA-COMP:10698"/>
        <dbReference type="Rhea" id="RHEA-COMP:10700"/>
        <dbReference type="ChEBI" id="CHEBI:15377"/>
        <dbReference type="ChEBI" id="CHEBI:15378"/>
        <dbReference type="ChEBI" id="CHEBI:17826"/>
        <dbReference type="ChEBI" id="CHEBI:29950"/>
        <dbReference type="ChEBI" id="CHEBI:50058"/>
        <dbReference type="ChEBI" id="CHEBI:57856"/>
        <dbReference type="ChEBI" id="CHEBI:57925"/>
        <dbReference type="ChEBI" id="CHEBI:59789"/>
        <dbReference type="ChEBI" id="CHEBI:183640"/>
        <dbReference type="EC" id="2.1.1.137"/>
    </reaction>
</comment>
<dbReference type="InterPro" id="IPR025714">
    <property type="entry name" value="Methyltranfer_dom"/>
</dbReference>
<comment type="caution">
    <text evidence="10">The sequence shown here is derived from an EMBL/GenBank/DDBJ whole genome shotgun (WGS) entry which is preliminary data.</text>
</comment>
<sequence>MTPEMVSKSRVMAEEEGYSNVEFRLGEIEHLPVADASIDVVISNCVINLSPEKEQVFSEIYRVLRKNGRVAIADVIALQELPQEIKTNLDAYSGCVAGAITVQEVEEILKRVGFKSFKITIKEESQEYIKDWFPESGVEKFVRSAYVEAVK</sequence>
<keyword evidence="1 10" id="KW-0808">Transferase</keyword>
<dbReference type="AlphaFoldDB" id="A0A645DBV8"/>
<dbReference type="CDD" id="cd02440">
    <property type="entry name" value="AdoMet_MTases"/>
    <property type="match status" value="1"/>
</dbReference>
<dbReference type="EMBL" id="VSSQ01034466">
    <property type="protein sequence ID" value="MPM86423.1"/>
    <property type="molecule type" value="Genomic_DNA"/>
</dbReference>
<evidence type="ECO:0000256" key="7">
    <source>
        <dbReference type="ARBA" id="ARBA00047943"/>
    </source>
</evidence>
<feature type="domain" description="Methyltransferase" evidence="9">
    <location>
        <begin position="1"/>
        <end position="112"/>
    </location>
</feature>
<comment type="catalytic activity">
    <reaction evidence="7">
        <text>arsenic triglutathione + 2 [thioredoxin]-dithiol + 2 S-adenosyl-L-methionine + H2O = dimethylarsinous acid + 2 [thioredoxin]-disulfide + 3 glutathione + 2 S-adenosyl-L-homocysteine + 2 H(+)</text>
        <dbReference type="Rhea" id="RHEA:69464"/>
        <dbReference type="Rhea" id="RHEA-COMP:10698"/>
        <dbReference type="Rhea" id="RHEA-COMP:10700"/>
        <dbReference type="ChEBI" id="CHEBI:15377"/>
        <dbReference type="ChEBI" id="CHEBI:15378"/>
        <dbReference type="ChEBI" id="CHEBI:23808"/>
        <dbReference type="ChEBI" id="CHEBI:29950"/>
        <dbReference type="ChEBI" id="CHEBI:50058"/>
        <dbReference type="ChEBI" id="CHEBI:57856"/>
        <dbReference type="ChEBI" id="CHEBI:57925"/>
        <dbReference type="ChEBI" id="CHEBI:59789"/>
        <dbReference type="ChEBI" id="CHEBI:183640"/>
        <dbReference type="EC" id="2.1.1.137"/>
    </reaction>
</comment>
<dbReference type="EC" id="2.1.1.137" evidence="4"/>
<evidence type="ECO:0000256" key="4">
    <source>
        <dbReference type="ARBA" id="ARBA00034521"/>
    </source>
</evidence>
<dbReference type="PANTHER" id="PTHR43675:SF8">
    <property type="entry name" value="ARSENITE METHYLTRANSFERASE"/>
    <property type="match status" value="1"/>
</dbReference>
<evidence type="ECO:0000256" key="2">
    <source>
        <dbReference type="ARBA" id="ARBA00022691"/>
    </source>
</evidence>
<dbReference type="InterPro" id="IPR029063">
    <property type="entry name" value="SAM-dependent_MTases_sf"/>
</dbReference>
<protein>
    <recommendedName>
        <fullName evidence="5">Arsenite methyltransferase</fullName>
        <ecNumber evidence="4">2.1.1.137</ecNumber>
    </recommendedName>
</protein>
<dbReference type="GO" id="GO:0030791">
    <property type="term" value="F:arsenite methyltransferase activity"/>
    <property type="evidence" value="ECO:0007669"/>
    <property type="project" value="UniProtKB-EC"/>
</dbReference>
<evidence type="ECO:0000256" key="1">
    <source>
        <dbReference type="ARBA" id="ARBA00022679"/>
    </source>
</evidence>
<comment type="similarity">
    <text evidence="3">Belongs to the methyltransferase superfamily. Arsenite methyltransferase family.</text>
</comment>
<keyword evidence="10" id="KW-0489">Methyltransferase</keyword>
<dbReference type="PANTHER" id="PTHR43675">
    <property type="entry name" value="ARSENITE METHYLTRANSFERASE"/>
    <property type="match status" value="1"/>
</dbReference>
<dbReference type="Gene3D" id="3.40.50.150">
    <property type="entry name" value="Vaccinia Virus protein VP39"/>
    <property type="match status" value="1"/>
</dbReference>
<dbReference type="InterPro" id="IPR026669">
    <property type="entry name" value="Arsenite_MeTrfase-like"/>
</dbReference>
<evidence type="ECO:0000256" key="8">
    <source>
        <dbReference type="ARBA" id="ARBA00048428"/>
    </source>
</evidence>